<dbReference type="InterPro" id="IPR035914">
    <property type="entry name" value="Sperma_CUB_dom_sf"/>
</dbReference>
<dbReference type="InterPro" id="IPR015446">
    <property type="entry name" value="BMP_1/tolloid-like"/>
</dbReference>
<keyword evidence="1" id="KW-0245">EGF-like domain</keyword>
<dbReference type="InterPro" id="IPR001506">
    <property type="entry name" value="Peptidase_M12A"/>
</dbReference>
<dbReference type="Gene3D" id="2.10.25.10">
    <property type="entry name" value="Laminin"/>
    <property type="match status" value="2"/>
</dbReference>
<evidence type="ECO:0000256" key="5">
    <source>
        <dbReference type="ARBA" id="ARBA00022801"/>
    </source>
</evidence>
<dbReference type="PROSITE" id="PS01186">
    <property type="entry name" value="EGF_2"/>
    <property type="match status" value="2"/>
</dbReference>
<dbReference type="SMART" id="SM00042">
    <property type="entry name" value="CUB"/>
    <property type="match status" value="4"/>
</dbReference>
<proteinExistence type="predicted"/>
<keyword evidence="8 12" id="KW-1015">Disulfide bond</keyword>
<dbReference type="EC" id="3.4.24.-" evidence="13"/>
<dbReference type="PIRSF" id="PIRSF001199">
    <property type="entry name" value="BMP_1/tolloid-like"/>
    <property type="match status" value="1"/>
</dbReference>
<evidence type="ECO:0000313" key="16">
    <source>
        <dbReference type="EMBL" id="JAP47155.1"/>
    </source>
</evidence>
<dbReference type="InterPro" id="IPR001881">
    <property type="entry name" value="EGF-like_Ca-bd_dom"/>
</dbReference>
<accession>A0A0X3P5F1</accession>
<feature type="active site" evidence="9 12">
    <location>
        <position position="295"/>
    </location>
</feature>
<dbReference type="SUPFAM" id="SSF49854">
    <property type="entry name" value="Spermadhesin, CUB domain"/>
    <property type="match status" value="4"/>
</dbReference>
<evidence type="ECO:0000259" key="14">
    <source>
        <dbReference type="PROSITE" id="PS01180"/>
    </source>
</evidence>
<organism evidence="16">
    <name type="scientific">Schistocephalus solidus</name>
    <name type="common">Tapeworm</name>
    <dbReference type="NCBI Taxonomy" id="70667"/>
    <lineage>
        <taxon>Eukaryota</taxon>
        <taxon>Metazoa</taxon>
        <taxon>Spiralia</taxon>
        <taxon>Lophotrochozoa</taxon>
        <taxon>Platyhelminthes</taxon>
        <taxon>Cestoda</taxon>
        <taxon>Eucestoda</taxon>
        <taxon>Diphyllobothriidea</taxon>
        <taxon>Diphyllobothriidae</taxon>
        <taxon>Schistocephalus</taxon>
    </lineage>
</organism>
<dbReference type="SMART" id="SM00235">
    <property type="entry name" value="ZnMc"/>
    <property type="match status" value="1"/>
</dbReference>
<dbReference type="SMART" id="SM00181">
    <property type="entry name" value="EGF"/>
    <property type="match status" value="2"/>
</dbReference>
<keyword evidence="7 12" id="KW-0482">Metalloprotease</keyword>
<evidence type="ECO:0000256" key="6">
    <source>
        <dbReference type="ARBA" id="ARBA00022833"/>
    </source>
</evidence>
<dbReference type="GO" id="GO:0005509">
    <property type="term" value="F:calcium ion binding"/>
    <property type="evidence" value="ECO:0007669"/>
    <property type="project" value="InterPro"/>
</dbReference>
<dbReference type="Pfam" id="PF01400">
    <property type="entry name" value="Astacin"/>
    <property type="match status" value="1"/>
</dbReference>
<comment type="caution">
    <text evidence="11">Lacks conserved residue(s) required for the propagation of feature annotation.</text>
</comment>
<dbReference type="Gene3D" id="2.60.120.290">
    <property type="entry name" value="Spermadhesin, CUB domain"/>
    <property type="match status" value="4"/>
</dbReference>
<evidence type="ECO:0000256" key="13">
    <source>
        <dbReference type="RuleBase" id="RU361183"/>
    </source>
</evidence>
<keyword evidence="3 10" id="KW-0479">Metal-binding</keyword>
<dbReference type="InterPro" id="IPR000859">
    <property type="entry name" value="CUB_dom"/>
</dbReference>
<dbReference type="InterPro" id="IPR006026">
    <property type="entry name" value="Peptidase_Metallo"/>
</dbReference>
<dbReference type="SUPFAM" id="SSF55486">
    <property type="entry name" value="Metalloproteases ('zincins'), catalytic domain"/>
    <property type="match status" value="1"/>
</dbReference>
<dbReference type="SUPFAM" id="SSF57196">
    <property type="entry name" value="EGF/Laminin"/>
    <property type="match status" value="2"/>
</dbReference>
<dbReference type="PROSITE" id="PS51864">
    <property type="entry name" value="ASTACIN"/>
    <property type="match status" value="1"/>
</dbReference>
<evidence type="ECO:0000256" key="1">
    <source>
        <dbReference type="ARBA" id="ARBA00022536"/>
    </source>
</evidence>
<dbReference type="InterPro" id="IPR024079">
    <property type="entry name" value="MetalloPept_cat_dom_sf"/>
</dbReference>
<evidence type="ECO:0000256" key="12">
    <source>
        <dbReference type="PROSITE-ProRule" id="PRU01211"/>
    </source>
</evidence>
<reference evidence="16" key="1">
    <citation type="submission" date="2016-01" db="EMBL/GenBank/DDBJ databases">
        <title>Reference transcriptome for the parasite Schistocephalus solidus: insights into the molecular evolution of parasitism.</title>
        <authorList>
            <person name="Hebert F.O."/>
            <person name="Grambauer S."/>
            <person name="Barber I."/>
            <person name="Landry C.R."/>
            <person name="Aubin-Horth N."/>
        </authorList>
    </citation>
    <scope>NUCLEOTIDE SEQUENCE</scope>
</reference>
<dbReference type="Pfam" id="PF00431">
    <property type="entry name" value="CUB"/>
    <property type="match status" value="4"/>
</dbReference>
<dbReference type="EMBL" id="GEEE01016070">
    <property type="protein sequence ID" value="JAP47155.1"/>
    <property type="molecule type" value="Transcribed_RNA"/>
</dbReference>
<dbReference type="InterPro" id="IPR000742">
    <property type="entry name" value="EGF"/>
</dbReference>
<feature type="domain" description="Peptidase M12A" evidence="15">
    <location>
        <begin position="199"/>
        <end position="399"/>
    </location>
</feature>
<comment type="cofactor">
    <cofactor evidence="12 13">
        <name>Zn(2+)</name>
        <dbReference type="ChEBI" id="CHEBI:29105"/>
    </cofactor>
    <text evidence="12 13">Binds 1 zinc ion per subunit.</text>
</comment>
<dbReference type="FunFam" id="2.60.120.290:FF:000013">
    <property type="entry name" value="Membrane frizzled-related protein"/>
    <property type="match status" value="3"/>
</dbReference>
<evidence type="ECO:0000256" key="7">
    <source>
        <dbReference type="ARBA" id="ARBA00023049"/>
    </source>
</evidence>
<evidence type="ECO:0000256" key="4">
    <source>
        <dbReference type="ARBA" id="ARBA00022737"/>
    </source>
</evidence>
<dbReference type="PANTHER" id="PTHR24251:SF30">
    <property type="entry name" value="MEMBRANE FRIZZLED-RELATED PROTEIN"/>
    <property type="match status" value="1"/>
</dbReference>
<keyword evidence="4" id="KW-0677">Repeat</keyword>
<dbReference type="PRINTS" id="PR00480">
    <property type="entry name" value="ASTACIN"/>
</dbReference>
<dbReference type="CDD" id="cd00041">
    <property type="entry name" value="CUB"/>
    <property type="match status" value="4"/>
</dbReference>
<sequence length="997" mass="111678">FKALWNRNSVSSSVVTSIPLIAAHNMLFKLFFILRLTAAYTLIAHENQSNPNESQSKIKKVKFYEHHISPQHGDMHVIVESSQTDAINVVEPGTQNEFAEMYFNVHQLNSSTADTDLEKMSAEYADIDGKHSPTQNAEEFVNESKQIEAHTKPEITNENTNRTLNRLTGSAAGSDHLSVPNGIGTKFLNADKPRQRTRRAVTALMNHLWPSGIVPYEIDPLFLPSSRAMFLDAMRKWESLTCLSFVEREPHHQSYIIFTIMSCGCCSFVGRQSDRQPQKISIAPDCKSEGTVLHELAHALGFWHEQSRPDRDNYVNISFANIQPHNLHNFEKKTEHEVDSLGEPYDYNSIMHYDNFAFTKDAAEETLTPLSCCPRPNIGQRQTPSVGDVKQMNRLYKCPSCGQTFVEPTGRFSYPSVDALHASADATDKNIQLEMPTYLRRSPGTAYPSQSEGQILSATSSNSHPLYCRWRVLARRGERIVFKFLRMGLLPPSNGNNCSEEYVEVRDGYNSTSHLIGRYCGSTLPKRMATRTARMLIEYSRLAGQPASGFSILYRVVCGAKMKGNKGNISSLGYPGNYPANKTCLWTITVPKGYSVLLTFETFDLEDDTKCQYDYLQVFDGTLKSSPLLKTMCGANLPEPITSTGNTMALRFVSDNVIQKLGFAATFQKFQNTQVDHCAKVNHGCEHICVNFNDGYKCLCNVGYNRLADGKSCKFDCGGYLMADTGYITSPGFPANYPPNSRCVWKIKVPTGFSVLLTFQQFDLGDQSDCPYDYIEIRLGSTESSPLLRKLCSSQLPDPVASKTNEMLVIFVSNKFFNHNGFKANFNKVSPAIVGQCSTKNYGCEHTCVDILDGYRCACRHGYYLLPDGKSCQSLACGDHLRIGISSIASPQFPDNYPPNSKCIWTISAPAGFFVVLKIMSFDLGDQSECAYDYVEIFDGPSLSSPFISKLCGAGLSQMVYTTKNSRTLRFISDYGIQNRGFEATYWFEFQNHRRMI</sequence>
<feature type="domain" description="CUB" evidence="14">
    <location>
        <begin position="401"/>
        <end position="557"/>
    </location>
</feature>
<feature type="domain" description="CUB" evidence="14">
    <location>
        <begin position="558"/>
        <end position="670"/>
    </location>
</feature>
<feature type="disulfide bond" evidence="12">
    <location>
        <begin position="265"/>
        <end position="266"/>
    </location>
</feature>
<feature type="binding site" evidence="10 12">
    <location>
        <position position="298"/>
    </location>
    <ligand>
        <name>Zn(2+)</name>
        <dbReference type="ChEBI" id="CHEBI:29105"/>
        <note>catalytic</note>
    </ligand>
</feature>
<evidence type="ECO:0000256" key="8">
    <source>
        <dbReference type="ARBA" id="ARBA00023157"/>
    </source>
</evidence>
<feature type="domain" description="CUB" evidence="14">
    <location>
        <begin position="877"/>
        <end position="989"/>
    </location>
</feature>
<evidence type="ECO:0000259" key="15">
    <source>
        <dbReference type="PROSITE" id="PS51864"/>
    </source>
</evidence>
<dbReference type="PROSITE" id="PS01180">
    <property type="entry name" value="CUB"/>
    <property type="match status" value="4"/>
</dbReference>
<name>A0A0X3P5F1_SCHSO</name>
<evidence type="ECO:0000256" key="9">
    <source>
        <dbReference type="PIRSR" id="PIRSR001199-1"/>
    </source>
</evidence>
<evidence type="ECO:0000256" key="10">
    <source>
        <dbReference type="PIRSR" id="PIRSR001199-2"/>
    </source>
</evidence>
<evidence type="ECO:0000256" key="3">
    <source>
        <dbReference type="ARBA" id="ARBA00022723"/>
    </source>
</evidence>
<keyword evidence="5 12" id="KW-0378">Hydrolase</keyword>
<feature type="binding site" evidence="10 12">
    <location>
        <position position="294"/>
    </location>
    <ligand>
        <name>Zn(2+)</name>
        <dbReference type="ChEBI" id="CHEBI:29105"/>
        <note>catalytic</note>
    </ligand>
</feature>
<feature type="non-terminal residue" evidence="16">
    <location>
        <position position="1"/>
    </location>
</feature>
<dbReference type="SMART" id="SM00179">
    <property type="entry name" value="EGF_CA"/>
    <property type="match status" value="2"/>
</dbReference>
<evidence type="ECO:0000256" key="11">
    <source>
        <dbReference type="PROSITE-ProRule" id="PRU00059"/>
    </source>
</evidence>
<dbReference type="GO" id="GO:0004222">
    <property type="term" value="F:metalloendopeptidase activity"/>
    <property type="evidence" value="ECO:0007669"/>
    <property type="project" value="UniProtKB-UniRule"/>
</dbReference>
<dbReference type="GO" id="GO:0008270">
    <property type="term" value="F:zinc ion binding"/>
    <property type="evidence" value="ECO:0007669"/>
    <property type="project" value="UniProtKB-UniRule"/>
</dbReference>
<dbReference type="PANTHER" id="PTHR24251">
    <property type="entry name" value="OVOCHYMASE-RELATED"/>
    <property type="match status" value="1"/>
</dbReference>
<dbReference type="FunFam" id="2.10.25.10:FF:000240">
    <property type="entry name" value="Vitamin K-dependent protein S"/>
    <property type="match status" value="1"/>
</dbReference>
<keyword evidence="6 10" id="KW-0862">Zinc</keyword>
<evidence type="ECO:0000256" key="2">
    <source>
        <dbReference type="ARBA" id="ARBA00022670"/>
    </source>
</evidence>
<protein>
    <recommendedName>
        <fullName evidence="13">Metalloendopeptidase</fullName>
        <ecNumber evidence="13">3.4.24.-</ecNumber>
    </recommendedName>
</protein>
<feature type="binding site" evidence="10 12">
    <location>
        <position position="304"/>
    </location>
    <ligand>
        <name>Zn(2+)</name>
        <dbReference type="ChEBI" id="CHEBI:29105"/>
        <note>catalytic</note>
    </ligand>
</feature>
<feature type="domain" description="CUB" evidence="14">
    <location>
        <begin position="717"/>
        <end position="829"/>
    </location>
</feature>
<gene>
    <name evidence="16" type="primary">TLL1</name>
    <name evidence="16" type="ORF">TR150528</name>
</gene>
<dbReference type="GO" id="GO:0006508">
    <property type="term" value="P:proteolysis"/>
    <property type="evidence" value="ECO:0007669"/>
    <property type="project" value="UniProtKB-KW"/>
</dbReference>
<dbReference type="Pfam" id="PF14670">
    <property type="entry name" value="FXa_inhibition"/>
    <property type="match status" value="1"/>
</dbReference>
<dbReference type="Gene3D" id="3.40.390.10">
    <property type="entry name" value="Collagenase (Catalytic Domain)"/>
    <property type="match status" value="1"/>
</dbReference>
<keyword evidence="2 12" id="KW-0645">Protease</keyword>
<dbReference type="AlphaFoldDB" id="A0A0X3P5F1"/>